<gene>
    <name evidence="1" type="ORF">V2J85_09585</name>
</gene>
<evidence type="ECO:0000313" key="2">
    <source>
        <dbReference type="Proteomes" id="UP001307760"/>
    </source>
</evidence>
<proteinExistence type="predicted"/>
<protein>
    <submittedName>
        <fullName evidence="1">Uncharacterized protein</fullName>
    </submittedName>
</protein>
<keyword evidence="2" id="KW-1185">Reference proteome</keyword>
<dbReference type="EMBL" id="JAZBJP010000002">
    <property type="protein sequence ID" value="MEE4419604.1"/>
    <property type="molecule type" value="Genomic_DNA"/>
</dbReference>
<comment type="caution">
    <text evidence="1">The sequence shown here is derived from an EMBL/GenBank/DDBJ whole genome shotgun (WGS) entry which is preliminary data.</text>
</comment>
<sequence>MIERLCTNCKPALLQGSLEDDWLAAGLITAEQRDNLRANTYEEAS</sequence>
<accession>A0ABU7NL60</accession>
<dbReference type="RefSeq" id="WP_330821299.1">
    <property type="nucleotide sequence ID" value="NZ_JAZBJP010000002.1"/>
</dbReference>
<organism evidence="1 2">
    <name type="scientific">Streptomyces bugieae</name>
    <dbReference type="NCBI Taxonomy" id="3098223"/>
    <lineage>
        <taxon>Bacteria</taxon>
        <taxon>Bacillati</taxon>
        <taxon>Actinomycetota</taxon>
        <taxon>Actinomycetes</taxon>
        <taxon>Kitasatosporales</taxon>
        <taxon>Streptomycetaceae</taxon>
        <taxon>Streptomyces</taxon>
    </lineage>
</organism>
<reference evidence="1 2" key="1">
    <citation type="submission" date="2023-12" db="EMBL/GenBank/DDBJ databases">
        <title>30 novel species of actinomycetes from the DSMZ collection.</title>
        <authorList>
            <person name="Nouioui I."/>
        </authorList>
    </citation>
    <scope>NUCLEOTIDE SEQUENCE [LARGE SCALE GENOMIC DNA]</scope>
    <source>
        <strain evidence="1 2">DSM 41528</strain>
    </source>
</reference>
<name>A0ABU7NL60_9ACTN</name>
<dbReference type="Proteomes" id="UP001307760">
    <property type="component" value="Unassembled WGS sequence"/>
</dbReference>
<evidence type="ECO:0000313" key="1">
    <source>
        <dbReference type="EMBL" id="MEE4419604.1"/>
    </source>
</evidence>